<organism evidence="2 3">
    <name type="scientific">Facklamia languida CCUG 37842</name>
    <dbReference type="NCBI Taxonomy" id="883113"/>
    <lineage>
        <taxon>Bacteria</taxon>
        <taxon>Bacillati</taxon>
        <taxon>Bacillota</taxon>
        <taxon>Bacilli</taxon>
        <taxon>Lactobacillales</taxon>
        <taxon>Aerococcaceae</taxon>
        <taxon>Facklamia</taxon>
    </lineage>
</organism>
<dbReference type="OrthoDB" id="2139748at2"/>
<dbReference type="Proteomes" id="UP000006190">
    <property type="component" value="Unassembled WGS sequence"/>
</dbReference>
<feature type="transmembrane region" description="Helical" evidence="1">
    <location>
        <begin position="5"/>
        <end position="24"/>
    </location>
</feature>
<keyword evidence="1" id="KW-0472">Membrane</keyword>
<dbReference type="AlphaFoldDB" id="H3NHC7"/>
<dbReference type="EMBL" id="AGEG01000002">
    <property type="protein sequence ID" value="EHR38182.1"/>
    <property type="molecule type" value="Genomic_DNA"/>
</dbReference>
<keyword evidence="3" id="KW-1185">Reference proteome</keyword>
<proteinExistence type="predicted"/>
<name>H3NHC7_9LACT</name>
<dbReference type="HOGENOM" id="CLU_1783965_0_0_9"/>
<comment type="caution">
    <text evidence="2">The sequence shown here is derived from an EMBL/GenBank/DDBJ whole genome shotgun (WGS) entry which is preliminary data.</text>
</comment>
<keyword evidence="1" id="KW-0812">Transmembrane</keyword>
<reference evidence="2 3" key="1">
    <citation type="submission" date="2012-01" db="EMBL/GenBank/DDBJ databases">
        <title>The Genome Sequence of Facklamia languida CCUG 37842.</title>
        <authorList>
            <consortium name="The Broad Institute Genome Sequencing Platform"/>
            <person name="Earl A."/>
            <person name="Ward D."/>
            <person name="Feldgarden M."/>
            <person name="Gevers D."/>
            <person name="Huys G."/>
            <person name="Young S.K."/>
            <person name="Zeng Q."/>
            <person name="Gargeya S."/>
            <person name="Fitzgerald M."/>
            <person name="Haas B."/>
            <person name="Abouelleil A."/>
            <person name="Alvarado L."/>
            <person name="Arachchi H.M."/>
            <person name="Berlin A."/>
            <person name="Chapman S.B."/>
            <person name="Gearin G."/>
            <person name="Goldberg J."/>
            <person name="Griggs A."/>
            <person name="Gujja S."/>
            <person name="Hansen M."/>
            <person name="Heiman D."/>
            <person name="Howarth C."/>
            <person name="Larimer J."/>
            <person name="Lui A."/>
            <person name="MacDonald P.J.P."/>
            <person name="McCowen C."/>
            <person name="Montmayeur A."/>
            <person name="Murphy C."/>
            <person name="Neiman D."/>
            <person name="Pearson M."/>
            <person name="Priest M."/>
            <person name="Roberts A."/>
            <person name="Saif S."/>
            <person name="Shea T."/>
            <person name="Sisk P."/>
            <person name="Stolte C."/>
            <person name="Sykes S."/>
            <person name="Wortman J."/>
            <person name="Nusbaum C."/>
            <person name="Birren B."/>
        </authorList>
    </citation>
    <scope>NUCLEOTIDE SEQUENCE [LARGE SCALE GENOMIC DNA]</scope>
    <source>
        <strain evidence="2 3">CCUG 37842</strain>
    </source>
</reference>
<gene>
    <name evidence="2" type="ORF">HMPREF9708_00266</name>
</gene>
<dbReference type="STRING" id="883113.HMPREF9708_00266"/>
<evidence type="ECO:0000256" key="1">
    <source>
        <dbReference type="SAM" id="Phobius"/>
    </source>
</evidence>
<evidence type="ECO:0000313" key="2">
    <source>
        <dbReference type="EMBL" id="EHR38182.1"/>
    </source>
</evidence>
<accession>H3NHC7</accession>
<keyword evidence="1" id="KW-1133">Transmembrane helix</keyword>
<evidence type="ECO:0000313" key="3">
    <source>
        <dbReference type="Proteomes" id="UP000006190"/>
    </source>
</evidence>
<protein>
    <submittedName>
        <fullName evidence="2">Uncharacterized protein</fullName>
    </submittedName>
</protein>
<dbReference type="RefSeq" id="WP_006308157.1">
    <property type="nucleotide sequence ID" value="NZ_JH601133.1"/>
</dbReference>
<sequence length="151" mass="17791">MASKIYWTIEGLILMVGFALNHYASQRMGLYRHLVYRRSLLDQGLFATIQQKYWILAACLLILLALVAIYRTRQVIQVCYRFSWRVHWSLIASLALLEILLLTFFNNRSNFLMFPYFVLFIPAMACVNLIGCILIRIFHSNQKTVKLRRPK</sequence>
<feature type="transmembrane region" description="Helical" evidence="1">
    <location>
        <begin position="53"/>
        <end position="70"/>
    </location>
</feature>
<feature type="transmembrane region" description="Helical" evidence="1">
    <location>
        <begin position="117"/>
        <end position="139"/>
    </location>
</feature>
<feature type="transmembrane region" description="Helical" evidence="1">
    <location>
        <begin position="82"/>
        <end position="105"/>
    </location>
</feature>